<keyword evidence="2" id="KW-1185">Reference proteome</keyword>
<gene>
    <name evidence="1" type="ORF">DY000_02040330</name>
</gene>
<evidence type="ECO:0000313" key="1">
    <source>
        <dbReference type="EMBL" id="KAF3528627.1"/>
    </source>
</evidence>
<proteinExistence type="predicted"/>
<dbReference type="EMBL" id="QGKV02001507">
    <property type="protein sequence ID" value="KAF3528627.1"/>
    <property type="molecule type" value="Genomic_DNA"/>
</dbReference>
<organism evidence="1 2">
    <name type="scientific">Brassica cretica</name>
    <name type="common">Mustard</name>
    <dbReference type="NCBI Taxonomy" id="69181"/>
    <lineage>
        <taxon>Eukaryota</taxon>
        <taxon>Viridiplantae</taxon>
        <taxon>Streptophyta</taxon>
        <taxon>Embryophyta</taxon>
        <taxon>Tracheophyta</taxon>
        <taxon>Spermatophyta</taxon>
        <taxon>Magnoliopsida</taxon>
        <taxon>eudicotyledons</taxon>
        <taxon>Gunneridae</taxon>
        <taxon>Pentapetalae</taxon>
        <taxon>rosids</taxon>
        <taxon>malvids</taxon>
        <taxon>Brassicales</taxon>
        <taxon>Brassicaceae</taxon>
        <taxon>Brassiceae</taxon>
        <taxon>Brassica</taxon>
    </lineage>
</organism>
<evidence type="ECO:0000313" key="2">
    <source>
        <dbReference type="Proteomes" id="UP000266723"/>
    </source>
</evidence>
<name>A0ABQ7B7X3_BRACR</name>
<reference evidence="1 2" key="1">
    <citation type="journal article" date="2020" name="BMC Genomics">
        <title>Intraspecific diversification of the crop wild relative Brassica cretica Lam. using demographic model selection.</title>
        <authorList>
            <person name="Kioukis A."/>
            <person name="Michalopoulou V.A."/>
            <person name="Briers L."/>
            <person name="Pirintsos S."/>
            <person name="Studholme D.J."/>
            <person name="Pavlidis P."/>
            <person name="Sarris P.F."/>
        </authorList>
    </citation>
    <scope>NUCLEOTIDE SEQUENCE [LARGE SCALE GENOMIC DNA]</scope>
    <source>
        <strain evidence="2">cv. PFS-1207/04</strain>
    </source>
</reference>
<protein>
    <submittedName>
        <fullName evidence="1">Uncharacterized protein</fullName>
    </submittedName>
</protein>
<dbReference type="Proteomes" id="UP000266723">
    <property type="component" value="Unassembled WGS sequence"/>
</dbReference>
<accession>A0ABQ7B7X3</accession>
<comment type="caution">
    <text evidence="1">The sequence shown here is derived from an EMBL/GenBank/DDBJ whole genome shotgun (WGS) entry which is preliminary data.</text>
</comment>
<sequence length="49" mass="5523">MDEPRTRAATRTLATTRTRAATQTRAVFYLSGLELVDWELKLTVIQTGI</sequence>